<sequence length="521" mass="58984">MHYFFVQLVLKSSKQFVDKVRLNYNVFLHLLNIWVLVASEQIRDSFGYWSRLNILRQQVYFIDILAQILKQLLVPQRRLRKRAYDPAEVFGQRNVNSRSNAVPRGVVLQYICMLAGYLLLFFNLIRCEHAIFTVCLQFQNAKYLVEDLRIPEDRFGYRGHVQHEDVADGLVVFVLLVEQNGDHSGEHALLREVLHDRPGPQDLVFEPVLLEDQQQVVVLDHLAVVIVGYCSEHSGCGNIFKLQNRPSLDGAQNILTSHLLTFQRRQRALALRVLALQQLRVPVVVQDASGGVVQVPGEGLSALQLVQKEEKLVDHVSSGQQVEVGVQPQGVSDGLAGALSGVGHHLAFYQGEVVQLERNFELFSQIPKVLNDFKELNSGQSLPGRLVLGQQRVYLFRSSRRQTLTKLAAALETVLALQLERVSDAVEQVVVVQEHLLSSWYVGGRHNYDHVSYEEPSRVREARVVELGRFERDALNAALGAICERVLQARVHAEAVIVQLVLDRSADELIDEQCTVFQMNF</sequence>
<proteinExistence type="predicted"/>
<evidence type="ECO:0000313" key="1">
    <source>
        <dbReference type="EMBL" id="CAI9940103.1"/>
    </source>
</evidence>
<reference evidence="2 3" key="2">
    <citation type="submission" date="2024-07" db="EMBL/GenBank/DDBJ databases">
        <authorList>
            <person name="Akdeniz Z."/>
        </authorList>
    </citation>
    <scope>NUCLEOTIDE SEQUENCE [LARGE SCALE GENOMIC DNA]</scope>
</reference>
<reference evidence="1" key="1">
    <citation type="submission" date="2023-06" db="EMBL/GenBank/DDBJ databases">
        <authorList>
            <person name="Kurt Z."/>
        </authorList>
    </citation>
    <scope>NUCLEOTIDE SEQUENCE</scope>
</reference>
<dbReference type="EMBL" id="CAXDID020000203">
    <property type="protein sequence ID" value="CAL6054715.1"/>
    <property type="molecule type" value="Genomic_DNA"/>
</dbReference>
<evidence type="ECO:0000313" key="2">
    <source>
        <dbReference type="EMBL" id="CAL6054715.1"/>
    </source>
</evidence>
<name>A0AA86PKE1_9EUKA</name>
<accession>A0AA86PKE1</accession>
<keyword evidence="3" id="KW-1185">Reference proteome</keyword>
<dbReference type="EMBL" id="CATOUU010000673">
    <property type="protein sequence ID" value="CAI9940103.1"/>
    <property type="molecule type" value="Genomic_DNA"/>
</dbReference>
<gene>
    <name evidence="1" type="ORF">HINF_LOCUS27748</name>
    <name evidence="2" type="ORF">HINF_LOCUS46199</name>
</gene>
<comment type="caution">
    <text evidence="1">The sequence shown here is derived from an EMBL/GenBank/DDBJ whole genome shotgun (WGS) entry which is preliminary data.</text>
</comment>
<evidence type="ECO:0000313" key="3">
    <source>
        <dbReference type="Proteomes" id="UP001642409"/>
    </source>
</evidence>
<protein>
    <submittedName>
        <fullName evidence="2">Hypothetical_protein</fullName>
    </submittedName>
</protein>
<dbReference type="Proteomes" id="UP001642409">
    <property type="component" value="Unassembled WGS sequence"/>
</dbReference>
<organism evidence="1">
    <name type="scientific">Hexamita inflata</name>
    <dbReference type="NCBI Taxonomy" id="28002"/>
    <lineage>
        <taxon>Eukaryota</taxon>
        <taxon>Metamonada</taxon>
        <taxon>Diplomonadida</taxon>
        <taxon>Hexamitidae</taxon>
        <taxon>Hexamitinae</taxon>
        <taxon>Hexamita</taxon>
    </lineage>
</organism>
<dbReference type="AlphaFoldDB" id="A0AA86PKE1"/>